<gene>
    <name evidence="7" type="primary">erm</name>
    <name evidence="7" type="ORF">FE697_001140</name>
</gene>
<evidence type="ECO:0000259" key="6">
    <source>
        <dbReference type="SMART" id="SM00650"/>
    </source>
</evidence>
<dbReference type="GO" id="GO:0003723">
    <property type="term" value="F:RNA binding"/>
    <property type="evidence" value="ECO:0007669"/>
    <property type="project" value="UniProtKB-UniRule"/>
</dbReference>
<proteinExistence type="inferred from homology"/>
<keyword evidence="3 5" id="KW-0949">S-adenosyl-L-methionine</keyword>
<dbReference type="PROSITE" id="PS51689">
    <property type="entry name" value="SAM_RNA_A_N6_MT"/>
    <property type="match status" value="1"/>
</dbReference>
<name>A0A5Q6S2F9_9ACTN</name>
<dbReference type="AlphaFoldDB" id="A0A5Q6S2F9"/>
<comment type="caution">
    <text evidence="7">The sequence shown here is derived from an EMBL/GenBank/DDBJ whole genome shotgun (WGS) entry which is preliminary data.</text>
</comment>
<dbReference type="PANTHER" id="PTHR11727">
    <property type="entry name" value="DIMETHYLADENOSINE TRANSFERASE"/>
    <property type="match status" value="1"/>
</dbReference>
<sequence>MRSRTPHGGRHELGQNFLHHRPTIDRIVALVRATDGPILEIGCGDGALTYPLARLGRELAAVDLDRRRVERLRSRLPSVTVRHADALDVRLDRPVVVGNVPFHLTTPILRRLLRSPGWRHGILLTQWEVARKRAGVGGSTMMTAQSAPWFEFRLHQRVPARHFRPVPSVDGGILVVERRGRPLVPARQRAPYEAFVKAAFTGRGSGLEQILVRASGSHTGEVRHALRAAGVTRDALPRDLTPQQWASLWSVVGPRAPVPRLQG</sequence>
<evidence type="ECO:0000313" key="8">
    <source>
        <dbReference type="Proteomes" id="UP000307768"/>
    </source>
</evidence>
<dbReference type="GO" id="GO:0005829">
    <property type="term" value="C:cytosol"/>
    <property type="evidence" value="ECO:0007669"/>
    <property type="project" value="TreeGrafter"/>
</dbReference>
<dbReference type="CDD" id="cd02440">
    <property type="entry name" value="AdoMet_MTases"/>
    <property type="match status" value="1"/>
</dbReference>
<accession>A0A5Q6S2F9</accession>
<dbReference type="SUPFAM" id="SSF53335">
    <property type="entry name" value="S-adenosyl-L-methionine-dependent methyltransferases"/>
    <property type="match status" value="1"/>
</dbReference>
<dbReference type="Gene3D" id="3.40.50.150">
    <property type="entry name" value="Vaccinia Virus protein VP39"/>
    <property type="match status" value="1"/>
</dbReference>
<keyword evidence="2 5" id="KW-0808">Transferase</keyword>
<dbReference type="Pfam" id="PF00398">
    <property type="entry name" value="RrnaAD"/>
    <property type="match status" value="1"/>
</dbReference>
<feature type="binding site" evidence="5">
    <location>
        <position position="63"/>
    </location>
    <ligand>
        <name>S-adenosyl-L-methionine</name>
        <dbReference type="ChEBI" id="CHEBI:59789"/>
    </ligand>
</feature>
<dbReference type="PANTHER" id="PTHR11727:SF7">
    <property type="entry name" value="DIMETHYLADENOSINE TRANSFERASE-RELATED"/>
    <property type="match status" value="1"/>
</dbReference>
<keyword evidence="1 5" id="KW-0489">Methyltransferase</keyword>
<dbReference type="NCBIfam" id="NF000499">
    <property type="entry name" value="Erm23S_rRNA_broad"/>
    <property type="match status" value="1"/>
</dbReference>
<evidence type="ECO:0000256" key="1">
    <source>
        <dbReference type="ARBA" id="ARBA00022603"/>
    </source>
</evidence>
<dbReference type="OrthoDB" id="3616874at2"/>
<protein>
    <submittedName>
        <fullName evidence="7">23S ribosomal RNA methyltransferase Erm</fullName>
    </submittedName>
</protein>
<evidence type="ECO:0000256" key="2">
    <source>
        <dbReference type="ARBA" id="ARBA00022679"/>
    </source>
</evidence>
<feature type="binding site" evidence="5">
    <location>
        <position position="16"/>
    </location>
    <ligand>
        <name>S-adenosyl-L-methionine</name>
        <dbReference type="ChEBI" id="CHEBI:59789"/>
    </ligand>
</feature>
<dbReference type="InterPro" id="IPR001737">
    <property type="entry name" value="KsgA/Erm"/>
</dbReference>
<evidence type="ECO:0000313" key="7">
    <source>
        <dbReference type="EMBL" id="KAA1424564.1"/>
    </source>
</evidence>
<comment type="similarity">
    <text evidence="5">Belongs to the class I-like SAM-binding methyltransferase superfamily. rRNA adenine N(6)-methyltransferase family.</text>
</comment>
<dbReference type="InterPro" id="IPR020598">
    <property type="entry name" value="rRNA_Ade_methylase_Trfase_N"/>
</dbReference>
<dbReference type="EMBL" id="VDFQ02000001">
    <property type="protein sequence ID" value="KAA1424564.1"/>
    <property type="molecule type" value="Genomic_DNA"/>
</dbReference>
<organism evidence="7 8">
    <name type="scientific">Mumia zhuanghuii</name>
    <dbReference type="NCBI Taxonomy" id="2585211"/>
    <lineage>
        <taxon>Bacteria</taxon>
        <taxon>Bacillati</taxon>
        <taxon>Actinomycetota</taxon>
        <taxon>Actinomycetes</taxon>
        <taxon>Propionibacteriales</taxon>
        <taxon>Nocardioidaceae</taxon>
        <taxon>Mumia</taxon>
    </lineage>
</organism>
<evidence type="ECO:0000256" key="5">
    <source>
        <dbReference type="PROSITE-ProRule" id="PRU01026"/>
    </source>
</evidence>
<dbReference type="RefSeq" id="WP_149767484.1">
    <property type="nucleotide sequence ID" value="NZ_VDFQ02000001.1"/>
</dbReference>
<feature type="domain" description="Ribosomal RNA adenine methylase transferase N-terminal" evidence="6">
    <location>
        <begin position="23"/>
        <end position="180"/>
    </location>
</feature>
<evidence type="ECO:0000256" key="3">
    <source>
        <dbReference type="ARBA" id="ARBA00022691"/>
    </source>
</evidence>
<feature type="binding site" evidence="5">
    <location>
        <position position="85"/>
    </location>
    <ligand>
        <name>S-adenosyl-L-methionine</name>
        <dbReference type="ChEBI" id="CHEBI:59789"/>
    </ligand>
</feature>
<dbReference type="InterPro" id="IPR029063">
    <property type="entry name" value="SAM-dependent_MTases_sf"/>
</dbReference>
<feature type="binding site" evidence="5">
    <location>
        <position position="99"/>
    </location>
    <ligand>
        <name>S-adenosyl-L-methionine</name>
        <dbReference type="ChEBI" id="CHEBI:59789"/>
    </ligand>
</feature>
<dbReference type="SMART" id="SM00650">
    <property type="entry name" value="rADc"/>
    <property type="match status" value="1"/>
</dbReference>
<feature type="binding site" evidence="5">
    <location>
        <position position="42"/>
    </location>
    <ligand>
        <name>S-adenosyl-L-methionine</name>
        <dbReference type="ChEBI" id="CHEBI:59789"/>
    </ligand>
</feature>
<reference evidence="7 8" key="1">
    <citation type="submission" date="2019-09" db="EMBL/GenBank/DDBJ databases">
        <title>Mumia zhuanghuii sp. nov. isolated from the intestinal contents of plateau pika (Ochotona curzoniae) in the Qinghai-Tibet plateau of China.</title>
        <authorList>
            <person name="Tian Z."/>
        </authorList>
    </citation>
    <scope>NUCLEOTIDE SEQUENCE [LARGE SCALE GENOMIC DNA]</scope>
    <source>
        <strain evidence="8">350</strain>
    </source>
</reference>
<evidence type="ECO:0000256" key="4">
    <source>
        <dbReference type="ARBA" id="ARBA00022884"/>
    </source>
</evidence>
<keyword evidence="4 5" id="KW-0694">RNA-binding</keyword>
<dbReference type="GO" id="GO:0000179">
    <property type="term" value="F:rRNA (adenine-N6,N6-)-dimethyltransferase activity"/>
    <property type="evidence" value="ECO:0007669"/>
    <property type="project" value="UniProtKB-UniRule"/>
</dbReference>
<dbReference type="Proteomes" id="UP000307768">
    <property type="component" value="Unassembled WGS sequence"/>
</dbReference>
<feature type="binding site" evidence="5">
    <location>
        <position position="18"/>
    </location>
    <ligand>
        <name>S-adenosyl-L-methionine</name>
        <dbReference type="ChEBI" id="CHEBI:59789"/>
    </ligand>
</feature>